<dbReference type="Gene3D" id="1.20.1250.20">
    <property type="entry name" value="MFS general substrate transporter like domains"/>
    <property type="match status" value="2"/>
</dbReference>
<dbReference type="RefSeq" id="WP_171156289.1">
    <property type="nucleotide sequence ID" value="NZ_JABENB010000002.1"/>
</dbReference>
<feature type="transmembrane region" description="Helical" evidence="7">
    <location>
        <begin position="265"/>
        <end position="285"/>
    </location>
</feature>
<dbReference type="GO" id="GO:0005886">
    <property type="term" value="C:plasma membrane"/>
    <property type="evidence" value="ECO:0007669"/>
    <property type="project" value="UniProtKB-SubCell"/>
</dbReference>
<evidence type="ECO:0000256" key="1">
    <source>
        <dbReference type="ARBA" id="ARBA00004651"/>
    </source>
</evidence>
<gene>
    <name evidence="9" type="ORF">HJ588_13165</name>
</gene>
<feature type="transmembrane region" description="Helical" evidence="7">
    <location>
        <begin position="150"/>
        <end position="171"/>
    </location>
</feature>
<dbReference type="EMBL" id="JABENB010000002">
    <property type="protein sequence ID" value="NNG40216.1"/>
    <property type="molecule type" value="Genomic_DNA"/>
</dbReference>
<proteinExistence type="predicted"/>
<dbReference type="InterPro" id="IPR001958">
    <property type="entry name" value="Tet-R_TetA/multi-R_MdtG-like"/>
</dbReference>
<comment type="subcellular location">
    <subcellularLocation>
        <location evidence="1">Cell membrane</location>
        <topology evidence="1">Multi-pass membrane protein</topology>
    </subcellularLocation>
</comment>
<feature type="transmembrane region" description="Helical" evidence="7">
    <location>
        <begin position="224"/>
        <end position="245"/>
    </location>
</feature>
<keyword evidence="6 7" id="KW-0472">Membrane</keyword>
<feature type="transmembrane region" description="Helical" evidence="7">
    <location>
        <begin position="357"/>
        <end position="381"/>
    </location>
</feature>
<name>A0A849AL10_9MICO</name>
<dbReference type="PANTHER" id="PTHR43414:SF1">
    <property type="entry name" value="PEPTIDE PERMEASE"/>
    <property type="match status" value="1"/>
</dbReference>
<feature type="transmembrane region" description="Helical" evidence="7">
    <location>
        <begin position="96"/>
        <end position="115"/>
    </location>
</feature>
<dbReference type="PRINTS" id="PR01035">
    <property type="entry name" value="TCRTETA"/>
</dbReference>
<evidence type="ECO:0000313" key="10">
    <source>
        <dbReference type="Proteomes" id="UP000557772"/>
    </source>
</evidence>
<accession>A0A849AL10</accession>
<dbReference type="InterPro" id="IPR036259">
    <property type="entry name" value="MFS_trans_sf"/>
</dbReference>
<feature type="domain" description="Major facilitator superfamily (MFS) profile" evidence="8">
    <location>
        <begin position="25"/>
        <end position="410"/>
    </location>
</feature>
<keyword evidence="10" id="KW-1185">Reference proteome</keyword>
<organism evidence="9 10">
    <name type="scientific">Flexivirga aerilata</name>
    <dbReference type="NCBI Taxonomy" id="1656889"/>
    <lineage>
        <taxon>Bacteria</taxon>
        <taxon>Bacillati</taxon>
        <taxon>Actinomycetota</taxon>
        <taxon>Actinomycetes</taxon>
        <taxon>Micrococcales</taxon>
        <taxon>Dermacoccaceae</taxon>
        <taxon>Flexivirga</taxon>
    </lineage>
</organism>
<sequence length="414" mass="42617">MPEPATAPVATPPDTPAGSAHWKRNLAVCVAGSFSTIVAMTMLIPYLPIFVEQLGVDDRGSVVRWSGIAYSATFFTAALTAPLWGALGDRFGRKSMLIRASLGMAIVMSCIGLAQNVWQLVGLRLLAGLLGGYSSGSTILVAAQTPKERSAWALGILSGGVMAGNVVGPLFGGFAPELVGVRTTFLLSGGLIFLAFLATVLFLHEDRKPAGQGRVRVGRPWSQLDRPGVVLVLLGTASLVMFATMSVEPTITLLVAELSGGRDHASLGAGFIMALGALGSIITAPRLGRLADRVGHLQVVIACLVAAGALLLAQGAAPNVPVLAVLRFLMGAALGGLLPAITAAIRHRTPDRVVGRILGFSVSAQYVGQVTGPLMGGYVGAHFGLRTVFVATAVVLLTVAAVDAAVHGSHSVPK</sequence>
<dbReference type="PROSITE" id="PS50850">
    <property type="entry name" value="MFS"/>
    <property type="match status" value="1"/>
</dbReference>
<dbReference type="Pfam" id="PF07690">
    <property type="entry name" value="MFS_1"/>
    <property type="match status" value="2"/>
</dbReference>
<evidence type="ECO:0000256" key="3">
    <source>
        <dbReference type="ARBA" id="ARBA00022475"/>
    </source>
</evidence>
<comment type="caution">
    <text evidence="9">The sequence shown here is derived from an EMBL/GenBank/DDBJ whole genome shotgun (WGS) entry which is preliminary data.</text>
</comment>
<keyword evidence="5 7" id="KW-1133">Transmembrane helix</keyword>
<evidence type="ECO:0000313" key="9">
    <source>
        <dbReference type="EMBL" id="NNG40216.1"/>
    </source>
</evidence>
<keyword evidence="3" id="KW-1003">Cell membrane</keyword>
<dbReference type="AlphaFoldDB" id="A0A849AL10"/>
<dbReference type="InterPro" id="IPR011701">
    <property type="entry name" value="MFS"/>
</dbReference>
<feature type="transmembrane region" description="Helical" evidence="7">
    <location>
        <begin position="26"/>
        <end position="47"/>
    </location>
</feature>
<dbReference type="GO" id="GO:0022857">
    <property type="term" value="F:transmembrane transporter activity"/>
    <property type="evidence" value="ECO:0007669"/>
    <property type="project" value="InterPro"/>
</dbReference>
<dbReference type="PANTHER" id="PTHR43414">
    <property type="entry name" value="MULTIDRUG RESISTANCE PROTEIN MDTG"/>
    <property type="match status" value="1"/>
</dbReference>
<feature type="transmembrane region" description="Helical" evidence="7">
    <location>
        <begin position="387"/>
        <end position="406"/>
    </location>
</feature>
<evidence type="ECO:0000256" key="7">
    <source>
        <dbReference type="SAM" id="Phobius"/>
    </source>
</evidence>
<protein>
    <submittedName>
        <fullName evidence="9">MFS transporter</fullName>
    </submittedName>
</protein>
<evidence type="ECO:0000256" key="4">
    <source>
        <dbReference type="ARBA" id="ARBA00022692"/>
    </source>
</evidence>
<dbReference type="SUPFAM" id="SSF103473">
    <property type="entry name" value="MFS general substrate transporter"/>
    <property type="match status" value="1"/>
</dbReference>
<keyword evidence="4 7" id="KW-0812">Transmembrane</keyword>
<evidence type="ECO:0000256" key="2">
    <source>
        <dbReference type="ARBA" id="ARBA00022448"/>
    </source>
</evidence>
<feature type="transmembrane region" description="Helical" evidence="7">
    <location>
        <begin position="67"/>
        <end position="84"/>
    </location>
</feature>
<evidence type="ECO:0000259" key="8">
    <source>
        <dbReference type="PROSITE" id="PS50850"/>
    </source>
</evidence>
<feature type="transmembrane region" description="Helical" evidence="7">
    <location>
        <begin position="297"/>
        <end position="317"/>
    </location>
</feature>
<evidence type="ECO:0000256" key="5">
    <source>
        <dbReference type="ARBA" id="ARBA00022989"/>
    </source>
</evidence>
<feature type="transmembrane region" description="Helical" evidence="7">
    <location>
        <begin position="183"/>
        <end position="203"/>
    </location>
</feature>
<reference evidence="9 10" key="1">
    <citation type="submission" date="2020-05" db="EMBL/GenBank/DDBJ databases">
        <title>Flexivirga sp. ID2601S isolated from air conditioner.</title>
        <authorList>
            <person name="Kim D.H."/>
        </authorList>
    </citation>
    <scope>NUCLEOTIDE SEQUENCE [LARGE SCALE GENOMIC DNA]</scope>
    <source>
        <strain evidence="9 10">ID2601S</strain>
    </source>
</reference>
<evidence type="ECO:0000256" key="6">
    <source>
        <dbReference type="ARBA" id="ARBA00023136"/>
    </source>
</evidence>
<feature type="transmembrane region" description="Helical" evidence="7">
    <location>
        <begin position="323"/>
        <end position="345"/>
    </location>
</feature>
<keyword evidence="2" id="KW-0813">Transport</keyword>
<feature type="transmembrane region" description="Helical" evidence="7">
    <location>
        <begin position="121"/>
        <end position="143"/>
    </location>
</feature>
<dbReference type="InterPro" id="IPR020846">
    <property type="entry name" value="MFS_dom"/>
</dbReference>
<dbReference type="Proteomes" id="UP000557772">
    <property type="component" value="Unassembled WGS sequence"/>
</dbReference>